<sequence>MYALLPAVVQSRIPVLPSLRKSLIDFRGRAMHSKSPSLDSNLSAPETPPPRYTSRPGSATPSQESVASEDTEDLDFGDDVSERPSSSRSLPPPFMPAESVTGINWRYANQGASLLTQACQESDHLAREPNEVSTALTRQLYIHGLTYLLRGIPSDLTAEEMLSLQAAVPQSLQNDANAHALIALPNQAGLARECPPPNPSVLHRVTAAIVFQSFILIQFLLPYIKLLIGHAYRFERDHKVTQRIFNKSIMTVDELGRRSLQLSQTVCQMNDGKVGQALNELTMWWVQGLTGGLQQGISEGFVAFGADRGPARKARVEKAD</sequence>
<evidence type="ECO:0000313" key="3">
    <source>
        <dbReference type="Proteomes" id="UP000799779"/>
    </source>
</evidence>
<feature type="compositionally biased region" description="Polar residues" evidence="1">
    <location>
        <begin position="34"/>
        <end position="44"/>
    </location>
</feature>
<gene>
    <name evidence="2" type="ORF">P154DRAFT_547402</name>
</gene>
<organism evidence="2 3">
    <name type="scientific">Amniculicola lignicola CBS 123094</name>
    <dbReference type="NCBI Taxonomy" id="1392246"/>
    <lineage>
        <taxon>Eukaryota</taxon>
        <taxon>Fungi</taxon>
        <taxon>Dikarya</taxon>
        <taxon>Ascomycota</taxon>
        <taxon>Pezizomycotina</taxon>
        <taxon>Dothideomycetes</taxon>
        <taxon>Pleosporomycetidae</taxon>
        <taxon>Pleosporales</taxon>
        <taxon>Amniculicolaceae</taxon>
        <taxon>Amniculicola</taxon>
    </lineage>
</organism>
<dbReference type="EMBL" id="ML977614">
    <property type="protein sequence ID" value="KAF1997346.1"/>
    <property type="molecule type" value="Genomic_DNA"/>
</dbReference>
<accession>A0A6A5WI59</accession>
<feature type="region of interest" description="Disordered" evidence="1">
    <location>
        <begin position="32"/>
        <end position="95"/>
    </location>
</feature>
<protein>
    <submittedName>
        <fullName evidence="2">Uncharacterized protein</fullName>
    </submittedName>
</protein>
<proteinExistence type="predicted"/>
<feature type="compositionally biased region" description="Polar residues" evidence="1">
    <location>
        <begin position="55"/>
        <end position="66"/>
    </location>
</feature>
<evidence type="ECO:0000313" key="2">
    <source>
        <dbReference type="EMBL" id="KAF1997346.1"/>
    </source>
</evidence>
<dbReference type="Proteomes" id="UP000799779">
    <property type="component" value="Unassembled WGS sequence"/>
</dbReference>
<reference evidence="2" key="1">
    <citation type="journal article" date="2020" name="Stud. Mycol.">
        <title>101 Dothideomycetes genomes: a test case for predicting lifestyles and emergence of pathogens.</title>
        <authorList>
            <person name="Haridas S."/>
            <person name="Albert R."/>
            <person name="Binder M."/>
            <person name="Bloem J."/>
            <person name="Labutti K."/>
            <person name="Salamov A."/>
            <person name="Andreopoulos B."/>
            <person name="Baker S."/>
            <person name="Barry K."/>
            <person name="Bills G."/>
            <person name="Bluhm B."/>
            <person name="Cannon C."/>
            <person name="Castanera R."/>
            <person name="Culley D."/>
            <person name="Daum C."/>
            <person name="Ezra D."/>
            <person name="Gonzalez J."/>
            <person name="Henrissat B."/>
            <person name="Kuo A."/>
            <person name="Liang C."/>
            <person name="Lipzen A."/>
            <person name="Lutzoni F."/>
            <person name="Magnuson J."/>
            <person name="Mondo S."/>
            <person name="Nolan M."/>
            <person name="Ohm R."/>
            <person name="Pangilinan J."/>
            <person name="Park H.-J."/>
            <person name="Ramirez L."/>
            <person name="Alfaro M."/>
            <person name="Sun H."/>
            <person name="Tritt A."/>
            <person name="Yoshinaga Y."/>
            <person name="Zwiers L.-H."/>
            <person name="Turgeon B."/>
            <person name="Goodwin S."/>
            <person name="Spatafora J."/>
            <person name="Crous P."/>
            <person name="Grigoriev I."/>
        </authorList>
    </citation>
    <scope>NUCLEOTIDE SEQUENCE</scope>
    <source>
        <strain evidence="2">CBS 123094</strain>
    </source>
</reference>
<name>A0A6A5WI59_9PLEO</name>
<feature type="compositionally biased region" description="Acidic residues" evidence="1">
    <location>
        <begin position="67"/>
        <end position="79"/>
    </location>
</feature>
<evidence type="ECO:0000256" key="1">
    <source>
        <dbReference type="SAM" id="MobiDB-lite"/>
    </source>
</evidence>
<dbReference type="OrthoDB" id="190201at2759"/>
<keyword evidence="3" id="KW-1185">Reference proteome</keyword>
<dbReference type="AlphaFoldDB" id="A0A6A5WI59"/>